<reference evidence="3" key="1">
    <citation type="submission" date="2016-10" db="EMBL/GenBank/DDBJ databases">
        <authorList>
            <person name="Varghese N."/>
            <person name="Submissions S."/>
        </authorList>
    </citation>
    <scope>NUCLEOTIDE SEQUENCE [LARGE SCALE GENOMIC DNA]</scope>
    <source>
        <strain evidence="3">S9</strain>
    </source>
</reference>
<keyword evidence="3" id="KW-1185">Reference proteome</keyword>
<evidence type="ECO:0000313" key="3">
    <source>
        <dbReference type="Proteomes" id="UP000198571"/>
    </source>
</evidence>
<accession>A0A1H9VJW0</accession>
<protein>
    <submittedName>
        <fullName evidence="2">Uncharacterized protein</fullName>
    </submittedName>
</protein>
<organism evidence="2 3">
    <name type="scientific">Salipaludibacillus aurantiacus</name>
    <dbReference type="NCBI Taxonomy" id="1601833"/>
    <lineage>
        <taxon>Bacteria</taxon>
        <taxon>Bacillati</taxon>
        <taxon>Bacillota</taxon>
        <taxon>Bacilli</taxon>
        <taxon>Bacillales</taxon>
        <taxon>Bacillaceae</taxon>
    </lineage>
</organism>
<dbReference type="AlphaFoldDB" id="A0A1H9VJW0"/>
<feature type="chain" id="PRO_5011509124" evidence="1">
    <location>
        <begin position="23"/>
        <end position="36"/>
    </location>
</feature>
<dbReference type="EMBL" id="FOGT01000011">
    <property type="protein sequence ID" value="SES21864.1"/>
    <property type="molecule type" value="Genomic_DNA"/>
</dbReference>
<feature type="signal peptide" evidence="1">
    <location>
        <begin position="1"/>
        <end position="22"/>
    </location>
</feature>
<name>A0A1H9VJW0_9BACI</name>
<sequence length="36" mass="3912">MKKLILIAAFTLLFAFPVQAQAADVIPQAPPEYTHG</sequence>
<evidence type="ECO:0000256" key="1">
    <source>
        <dbReference type="SAM" id="SignalP"/>
    </source>
</evidence>
<dbReference type="Proteomes" id="UP000198571">
    <property type="component" value="Unassembled WGS sequence"/>
</dbReference>
<gene>
    <name evidence="2" type="ORF">SAMN05518684_11134</name>
</gene>
<proteinExistence type="predicted"/>
<keyword evidence="1" id="KW-0732">Signal</keyword>
<evidence type="ECO:0000313" key="2">
    <source>
        <dbReference type="EMBL" id="SES21864.1"/>
    </source>
</evidence>